<organism evidence="2 3">
    <name type="scientific">Candidatus Galacturonatibacter soehngenii</name>
    <dbReference type="NCBI Taxonomy" id="2307010"/>
    <lineage>
        <taxon>Bacteria</taxon>
        <taxon>Bacillati</taxon>
        <taxon>Bacillota</taxon>
        <taxon>Clostridia</taxon>
        <taxon>Lachnospirales</taxon>
        <taxon>Lachnospiraceae</taxon>
        <taxon>Candidatus Galacturonatibacter</taxon>
    </lineage>
</organism>
<dbReference type="InterPro" id="IPR043756">
    <property type="entry name" value="DUF5702"/>
</dbReference>
<evidence type="ECO:0000256" key="1">
    <source>
        <dbReference type="SAM" id="Coils"/>
    </source>
</evidence>
<dbReference type="OrthoDB" id="5135382at2"/>
<proteinExistence type="predicted"/>
<gene>
    <name evidence="2" type="ORF">F7O84_13985</name>
</gene>
<dbReference type="EMBL" id="WAGX01000005">
    <property type="protein sequence ID" value="KAB1438634.1"/>
    <property type="molecule type" value="Genomic_DNA"/>
</dbReference>
<dbReference type="RefSeq" id="WP_151146393.1">
    <property type="nucleotide sequence ID" value="NZ_WAGX01000005.1"/>
</dbReference>
<dbReference type="AlphaFoldDB" id="A0A7V7UCG2"/>
<name>A0A7V7UCG2_9FIRM</name>
<evidence type="ECO:0000313" key="3">
    <source>
        <dbReference type="Proteomes" id="UP000461768"/>
    </source>
</evidence>
<keyword evidence="1" id="KW-0175">Coiled coil</keyword>
<reference evidence="2 3" key="1">
    <citation type="submission" date="2019-09" db="EMBL/GenBank/DDBJ databases">
        <authorList>
            <person name="Valk L.C."/>
        </authorList>
    </citation>
    <scope>NUCLEOTIDE SEQUENCE [LARGE SCALE GENOMIC DNA]</scope>
    <source>
        <strain evidence="2">GalUA</strain>
    </source>
</reference>
<keyword evidence="3" id="KW-1185">Reference proteome</keyword>
<reference evidence="2 3" key="2">
    <citation type="submission" date="2020-02" db="EMBL/GenBank/DDBJ databases">
        <title>Candidatus Galacturonibacter soehngenii shows hetero-acetogenic catabolism of galacturonic acid but lacks a canonical carbon monoxide dehydrogenase/acetyl-CoA synthase complex.</title>
        <authorList>
            <person name="Diender M."/>
            <person name="Stouten G.R."/>
            <person name="Petersen J.F."/>
            <person name="Nielsen P.H."/>
            <person name="Dueholm M.S."/>
            <person name="Pronk J.T."/>
            <person name="Van Loosdrecht M.C.M."/>
        </authorList>
    </citation>
    <scope>NUCLEOTIDE SEQUENCE [LARGE SCALE GENOMIC DNA]</scope>
    <source>
        <strain evidence="2">GalUA</strain>
    </source>
</reference>
<accession>A0A7V7UCG2</accession>
<dbReference type="Proteomes" id="UP000461768">
    <property type="component" value="Unassembled WGS sequence"/>
</dbReference>
<protein>
    <submittedName>
        <fullName evidence="2">Uncharacterized protein</fullName>
    </submittedName>
</protein>
<feature type="coiled-coil region" evidence="1">
    <location>
        <begin position="159"/>
        <end position="211"/>
    </location>
</feature>
<evidence type="ECO:0000313" key="2">
    <source>
        <dbReference type="EMBL" id="KAB1438634.1"/>
    </source>
</evidence>
<comment type="caution">
    <text evidence="2">The sequence shown here is derived from an EMBL/GenBank/DDBJ whole genome shotgun (WGS) entry which is preliminary data.</text>
</comment>
<sequence length="515" mass="58612">MSKTKYYSKGHITVFLSLILTLILSVVCTTIESARLQGVRMQIQNITDMGIYSAFAEYNRDLLDRYDLFFIDMGYQTEDGTIERVNARIKSFVEYNTHTTKGLEAMELFRYSELWRTKVTNVMTDQHVLATDRNAKAYYSQAIAYMENKLGLSIVQDLLGQYNEEIKQNQESFETYKEEESSLQGEIDGAKESYQAEYDAALEAAEEGEDEVEIPPKPPEVYNPADTIKGLQASPILELVLEDSSTLSNKKIRNLNHVSSKRELKTGNGTFEGKGNGAINKAIFNEYLFEKFPNYLTQDYDNDDVLLYQAEYILGGKESDKANLEAVVNKLLLMREGINFTYLLTDSVKREAATALATTIVGYLGPLAIAALQMILLLSWAFAESVLEVRMLLSGKKVALIKNSTNWNLSLENLGNLSEVLDSGEEDEGGIDYEGYLKLLLYFSNHNKKIKRSLDLIELNIQMINEKFRIDNCTQSFKTNIQYETKGLFLRLPFRTLERGSDTYSYSVTKDFSYY</sequence>
<dbReference type="Pfam" id="PF18960">
    <property type="entry name" value="DUF5702"/>
    <property type="match status" value="1"/>
</dbReference>